<evidence type="ECO:0000313" key="2">
    <source>
        <dbReference type="EMBL" id="PHT89687.1"/>
    </source>
</evidence>
<proteinExistence type="predicted"/>
<sequence length="297" mass="34264">MQTPTEKKEGNQWGNLFAGNRVASNGMSLKYVTPKRVNGTVVVQLDQQDLEKEESKWKFSLVLYVIGEMPGFNFMKRYIAQQWSAVAKPELYYHDEGYYIVKFQFEPDMKEVFAIGIPLFADECRTKTTRIFYARMLIEVEVTKVIPNEIKNNGCKGEYISTTYLFRLEAKNTVLQLVNDGLFKLECGGVNKRYKQREKSNFMKDHHLNLVRLLDTSVKSNKATGIAQSILDLRTIAAQTTKPWLIWGDFNALLKSQDRVHGAPVTRAEIQEFATCMHDLSLNKLAWKGEYYSWSNK</sequence>
<dbReference type="EMBL" id="AYRZ02000002">
    <property type="protein sequence ID" value="PHT89687.1"/>
    <property type="molecule type" value="Genomic_DNA"/>
</dbReference>
<dbReference type="AlphaFoldDB" id="A0A2G3A620"/>
<gene>
    <name evidence="2" type="ORF">T459_04800</name>
</gene>
<organism evidence="2 3">
    <name type="scientific">Capsicum annuum</name>
    <name type="common">Capsicum pepper</name>
    <dbReference type="NCBI Taxonomy" id="4072"/>
    <lineage>
        <taxon>Eukaryota</taxon>
        <taxon>Viridiplantae</taxon>
        <taxon>Streptophyta</taxon>
        <taxon>Embryophyta</taxon>
        <taxon>Tracheophyta</taxon>
        <taxon>Spermatophyta</taxon>
        <taxon>Magnoliopsida</taxon>
        <taxon>eudicotyledons</taxon>
        <taxon>Gunneridae</taxon>
        <taxon>Pentapetalae</taxon>
        <taxon>asterids</taxon>
        <taxon>lamiids</taxon>
        <taxon>Solanales</taxon>
        <taxon>Solanaceae</taxon>
        <taxon>Solanoideae</taxon>
        <taxon>Capsiceae</taxon>
        <taxon>Capsicum</taxon>
    </lineage>
</organism>
<dbReference type="PANTHER" id="PTHR33233">
    <property type="entry name" value="ENDONUCLEASE/EXONUCLEASE/PHOSPHATASE"/>
    <property type="match status" value="1"/>
</dbReference>
<dbReference type="InterPro" id="IPR036691">
    <property type="entry name" value="Endo/exonu/phosph_ase_sf"/>
</dbReference>
<protein>
    <recommendedName>
        <fullName evidence="1">DUF4283 domain-containing protein</fullName>
    </recommendedName>
</protein>
<name>A0A2G3A620_CAPAN</name>
<dbReference type="SUPFAM" id="SSF56219">
    <property type="entry name" value="DNase I-like"/>
    <property type="match status" value="1"/>
</dbReference>
<dbReference type="PANTHER" id="PTHR33233:SF17">
    <property type="entry name" value="DUF4283 DOMAIN-CONTAINING PROTEIN"/>
    <property type="match status" value="1"/>
</dbReference>
<keyword evidence="3" id="KW-1185">Reference proteome</keyword>
<reference evidence="2 3" key="2">
    <citation type="journal article" date="2017" name="Genome Biol.">
        <title>New reference genome sequences of hot pepper reveal the massive evolution of plant disease-resistance genes by retroduplication.</title>
        <authorList>
            <person name="Kim S."/>
            <person name="Park J."/>
            <person name="Yeom S.I."/>
            <person name="Kim Y.M."/>
            <person name="Seo E."/>
            <person name="Kim K.T."/>
            <person name="Kim M.S."/>
            <person name="Lee J.M."/>
            <person name="Cheong K."/>
            <person name="Shin H.S."/>
            <person name="Kim S.B."/>
            <person name="Han K."/>
            <person name="Lee J."/>
            <person name="Park M."/>
            <person name="Lee H.A."/>
            <person name="Lee H.Y."/>
            <person name="Lee Y."/>
            <person name="Oh S."/>
            <person name="Lee J.H."/>
            <person name="Choi E."/>
            <person name="Choi E."/>
            <person name="Lee S.E."/>
            <person name="Jeon J."/>
            <person name="Kim H."/>
            <person name="Choi G."/>
            <person name="Song H."/>
            <person name="Lee J."/>
            <person name="Lee S.C."/>
            <person name="Kwon J.K."/>
            <person name="Lee H.Y."/>
            <person name="Koo N."/>
            <person name="Hong Y."/>
            <person name="Kim R.W."/>
            <person name="Kang W.H."/>
            <person name="Huh J.H."/>
            <person name="Kang B.C."/>
            <person name="Yang T.J."/>
            <person name="Lee Y.H."/>
            <person name="Bennetzen J.L."/>
            <person name="Choi D."/>
        </authorList>
    </citation>
    <scope>NUCLEOTIDE SEQUENCE [LARGE SCALE GENOMIC DNA]</scope>
    <source>
        <strain evidence="3">cv. CM334</strain>
    </source>
</reference>
<dbReference type="InterPro" id="IPR025558">
    <property type="entry name" value="DUF4283"/>
</dbReference>
<reference evidence="2 3" key="1">
    <citation type="journal article" date="2014" name="Nat. Genet.">
        <title>Genome sequence of the hot pepper provides insights into the evolution of pungency in Capsicum species.</title>
        <authorList>
            <person name="Kim S."/>
            <person name="Park M."/>
            <person name="Yeom S.I."/>
            <person name="Kim Y.M."/>
            <person name="Lee J.M."/>
            <person name="Lee H.A."/>
            <person name="Seo E."/>
            <person name="Choi J."/>
            <person name="Cheong K."/>
            <person name="Kim K.T."/>
            <person name="Jung K."/>
            <person name="Lee G.W."/>
            <person name="Oh S.K."/>
            <person name="Bae C."/>
            <person name="Kim S.B."/>
            <person name="Lee H.Y."/>
            <person name="Kim S.Y."/>
            <person name="Kim M.S."/>
            <person name="Kang B.C."/>
            <person name="Jo Y.D."/>
            <person name="Yang H.B."/>
            <person name="Jeong H.J."/>
            <person name="Kang W.H."/>
            <person name="Kwon J.K."/>
            <person name="Shin C."/>
            <person name="Lim J.Y."/>
            <person name="Park J.H."/>
            <person name="Huh J.H."/>
            <person name="Kim J.S."/>
            <person name="Kim B.D."/>
            <person name="Cohen O."/>
            <person name="Paran I."/>
            <person name="Suh M.C."/>
            <person name="Lee S.B."/>
            <person name="Kim Y.K."/>
            <person name="Shin Y."/>
            <person name="Noh S.J."/>
            <person name="Park J."/>
            <person name="Seo Y.S."/>
            <person name="Kwon S.Y."/>
            <person name="Kim H.A."/>
            <person name="Park J.M."/>
            <person name="Kim H.J."/>
            <person name="Choi S.B."/>
            <person name="Bosland P.W."/>
            <person name="Reeves G."/>
            <person name="Jo S.H."/>
            <person name="Lee B.W."/>
            <person name="Cho H.T."/>
            <person name="Choi H.S."/>
            <person name="Lee M.S."/>
            <person name="Yu Y."/>
            <person name="Do Choi Y."/>
            <person name="Park B.S."/>
            <person name="van Deynze A."/>
            <person name="Ashrafi H."/>
            <person name="Hill T."/>
            <person name="Kim W.T."/>
            <person name="Pai H.S."/>
            <person name="Ahn H.K."/>
            <person name="Yeam I."/>
            <person name="Giovannoni J.J."/>
            <person name="Rose J.K."/>
            <person name="Sorensen I."/>
            <person name="Lee S.J."/>
            <person name="Kim R.W."/>
            <person name="Choi I.Y."/>
            <person name="Choi B.S."/>
            <person name="Lim J.S."/>
            <person name="Lee Y.H."/>
            <person name="Choi D."/>
        </authorList>
    </citation>
    <scope>NUCLEOTIDE SEQUENCE [LARGE SCALE GENOMIC DNA]</scope>
    <source>
        <strain evidence="3">cv. CM334</strain>
    </source>
</reference>
<dbReference type="Gramene" id="PHT89687">
    <property type="protein sequence ID" value="PHT89687"/>
    <property type="gene ID" value="T459_04800"/>
</dbReference>
<accession>A0A2G3A620</accession>
<dbReference type="Pfam" id="PF14111">
    <property type="entry name" value="DUF4283"/>
    <property type="match status" value="1"/>
</dbReference>
<feature type="domain" description="DUF4283" evidence="1">
    <location>
        <begin position="54"/>
        <end position="113"/>
    </location>
</feature>
<dbReference type="Proteomes" id="UP000222542">
    <property type="component" value="Unassembled WGS sequence"/>
</dbReference>
<evidence type="ECO:0000313" key="3">
    <source>
        <dbReference type="Proteomes" id="UP000222542"/>
    </source>
</evidence>
<evidence type="ECO:0000259" key="1">
    <source>
        <dbReference type="Pfam" id="PF14111"/>
    </source>
</evidence>
<comment type="caution">
    <text evidence="2">The sequence shown here is derived from an EMBL/GenBank/DDBJ whole genome shotgun (WGS) entry which is preliminary data.</text>
</comment>
<dbReference type="OMA" id="KSINGCE"/>